<dbReference type="OrthoDB" id="5816654at2"/>
<dbReference type="EMBL" id="AMZO01000006">
    <property type="protein sequence ID" value="ELR66503.1"/>
    <property type="molecule type" value="Genomic_DNA"/>
</dbReference>
<gene>
    <name evidence="2" type="ORF">C942_04201</name>
</gene>
<feature type="signal peptide" evidence="1">
    <location>
        <begin position="1"/>
        <end position="23"/>
    </location>
</feature>
<organism evidence="2 3">
    <name type="scientific">Photobacterium marinum</name>
    <dbReference type="NCBI Taxonomy" id="1056511"/>
    <lineage>
        <taxon>Bacteria</taxon>
        <taxon>Pseudomonadati</taxon>
        <taxon>Pseudomonadota</taxon>
        <taxon>Gammaproteobacteria</taxon>
        <taxon>Vibrionales</taxon>
        <taxon>Vibrionaceae</taxon>
        <taxon>Photobacterium</taxon>
    </lineage>
</organism>
<dbReference type="Proteomes" id="UP000011134">
    <property type="component" value="Unassembled WGS sequence"/>
</dbReference>
<comment type="caution">
    <text evidence="2">The sequence shown here is derived from an EMBL/GenBank/DDBJ whole genome shotgun (WGS) entry which is preliminary data.</text>
</comment>
<accession>L8JE06</accession>
<evidence type="ECO:0000313" key="2">
    <source>
        <dbReference type="EMBL" id="ELR66503.1"/>
    </source>
</evidence>
<evidence type="ECO:0000256" key="1">
    <source>
        <dbReference type="SAM" id="SignalP"/>
    </source>
</evidence>
<proteinExistence type="predicted"/>
<keyword evidence="1" id="KW-0732">Signal</keyword>
<name>L8JE06_9GAMM</name>
<sequence>MGKLMISKRVLLILMLFSGSAFAGKCTLHNVQLVNIAPAEQEVVTNNGDNIIAMKKKSDQRCASVVFSISGSGTRLESTIQDAFKAELFDGEEVYAQSLRMKNSEIGGVSLGKRHKHEALVCFGEHKLPIAEVQCEL</sequence>
<reference evidence="2 3" key="1">
    <citation type="submission" date="2012-12" db="EMBL/GenBank/DDBJ databases">
        <title>Genome Assembly of Photobacterium sp. AK15.</title>
        <authorList>
            <person name="Khatri I."/>
            <person name="Vaidya B."/>
            <person name="Srinivas T.N.R."/>
            <person name="Subramanian S."/>
            <person name="Pinnaka A."/>
        </authorList>
    </citation>
    <scope>NUCLEOTIDE SEQUENCE [LARGE SCALE GENOMIC DNA]</scope>
    <source>
        <strain evidence="2 3">AK15</strain>
    </source>
</reference>
<dbReference type="PATRIC" id="fig|1056511.3.peg.1031"/>
<keyword evidence="3" id="KW-1185">Reference proteome</keyword>
<dbReference type="AlphaFoldDB" id="L8JE06"/>
<feature type="chain" id="PRO_5003993821" evidence="1">
    <location>
        <begin position="24"/>
        <end position="137"/>
    </location>
</feature>
<evidence type="ECO:0000313" key="3">
    <source>
        <dbReference type="Proteomes" id="UP000011134"/>
    </source>
</evidence>
<dbReference type="RefSeq" id="WP_007463182.1">
    <property type="nucleotide sequence ID" value="NZ_AMZO01000006.1"/>
</dbReference>
<protein>
    <submittedName>
        <fullName evidence="2">Uncharacterized protein</fullName>
    </submittedName>
</protein>